<sequence length="243" mass="26785">MSGHSKWSTIKRKKGEKDGARAKVFTKISREIIVAIKEGGGDPNNNAKLATLIQKAKSNNIPNDNIDRLIKKAVGGGEKNDYENCVYEGYGPNGVAVIVDCLTDNRNRTAGEIRHYFDKFGGNMGTSGCVSFMFSLKGIIILDNEEGTIDEDKAMEDILEAGGDDFSFEDGCVEITTDPKEVENVANALRDMGYTVVSAEAEQVPSTYTTLTDEDQIKKMGLLLETLEDNDDVQNVWHNWDMD</sequence>
<dbReference type="STRING" id="39492.ERS852540_02578"/>
<evidence type="ECO:0000259" key="6">
    <source>
        <dbReference type="Pfam" id="PF01709"/>
    </source>
</evidence>
<keyword evidence="4 5" id="KW-0804">Transcription</keyword>
<comment type="similarity">
    <text evidence="1 5">Belongs to the TACO1 family.</text>
</comment>
<gene>
    <name evidence="8" type="primary">yebC</name>
    <name evidence="8" type="ORF">ERS852540_02578</name>
</gene>
<name>A0A175A400_9FIRM</name>
<dbReference type="NCBIfam" id="NF001030">
    <property type="entry name" value="PRK00110.1"/>
    <property type="match status" value="1"/>
</dbReference>
<dbReference type="HAMAP" id="MF_00693">
    <property type="entry name" value="Transcrip_reg_TACO1"/>
    <property type="match status" value="1"/>
</dbReference>
<evidence type="ECO:0000256" key="5">
    <source>
        <dbReference type="HAMAP-Rule" id="MF_00693"/>
    </source>
</evidence>
<dbReference type="GO" id="GO:0006355">
    <property type="term" value="P:regulation of DNA-templated transcription"/>
    <property type="evidence" value="ECO:0007669"/>
    <property type="project" value="UniProtKB-UniRule"/>
</dbReference>
<organism evidence="8 9">
    <name type="scientific">[Eubacterium] siraeum</name>
    <dbReference type="NCBI Taxonomy" id="39492"/>
    <lineage>
        <taxon>Bacteria</taxon>
        <taxon>Bacillati</taxon>
        <taxon>Bacillota</taxon>
        <taxon>Clostridia</taxon>
        <taxon>Eubacteriales</taxon>
        <taxon>Oscillospiraceae</taxon>
        <taxon>Oscillospiraceae incertae sedis</taxon>
    </lineage>
</organism>
<evidence type="ECO:0000256" key="4">
    <source>
        <dbReference type="ARBA" id="ARBA00023163"/>
    </source>
</evidence>
<dbReference type="Proteomes" id="UP000095662">
    <property type="component" value="Unassembled WGS sequence"/>
</dbReference>
<dbReference type="SUPFAM" id="SSF75625">
    <property type="entry name" value="YebC-like"/>
    <property type="match status" value="1"/>
</dbReference>
<dbReference type="Pfam" id="PF20772">
    <property type="entry name" value="TACO1_YebC_N"/>
    <property type="match status" value="1"/>
</dbReference>
<reference evidence="8 9" key="1">
    <citation type="submission" date="2015-09" db="EMBL/GenBank/DDBJ databases">
        <authorList>
            <consortium name="Pathogen Informatics"/>
        </authorList>
    </citation>
    <scope>NUCLEOTIDE SEQUENCE [LARGE SCALE GENOMIC DNA]</scope>
    <source>
        <strain evidence="8 9">2789STDY5834928</strain>
    </source>
</reference>
<comment type="subcellular location">
    <subcellularLocation>
        <location evidence="5">Cytoplasm</location>
    </subcellularLocation>
</comment>
<dbReference type="InterPro" id="IPR049083">
    <property type="entry name" value="TACO1_YebC_N"/>
</dbReference>
<dbReference type="InterPro" id="IPR048300">
    <property type="entry name" value="TACO1_YebC-like_2nd/3rd_dom"/>
</dbReference>
<protein>
    <recommendedName>
        <fullName evidence="5">Probable transcriptional regulatory protein ERS852540_02578</fullName>
    </recommendedName>
</protein>
<dbReference type="InterPro" id="IPR029072">
    <property type="entry name" value="YebC-like"/>
</dbReference>
<evidence type="ECO:0000256" key="1">
    <source>
        <dbReference type="ARBA" id="ARBA00008724"/>
    </source>
</evidence>
<proteinExistence type="inferred from homology"/>
<feature type="domain" description="TACO1/YebC-like second and third" evidence="6">
    <location>
        <begin position="82"/>
        <end position="240"/>
    </location>
</feature>
<dbReference type="NCBIfam" id="TIGR01033">
    <property type="entry name" value="YebC/PmpR family DNA-binding transcriptional regulator"/>
    <property type="match status" value="1"/>
</dbReference>
<dbReference type="InterPro" id="IPR017856">
    <property type="entry name" value="Integrase-like_N"/>
</dbReference>
<evidence type="ECO:0000313" key="9">
    <source>
        <dbReference type="Proteomes" id="UP000095662"/>
    </source>
</evidence>
<dbReference type="Gene3D" id="1.10.10.200">
    <property type="match status" value="1"/>
</dbReference>
<dbReference type="PANTHER" id="PTHR12532:SF0">
    <property type="entry name" value="TRANSLATIONAL ACTIVATOR OF CYTOCHROME C OXIDASE 1"/>
    <property type="match status" value="1"/>
</dbReference>
<keyword evidence="2 5" id="KW-0805">Transcription regulation</keyword>
<dbReference type="Pfam" id="PF01709">
    <property type="entry name" value="Transcrip_reg"/>
    <property type="match status" value="1"/>
</dbReference>
<dbReference type="PANTHER" id="PTHR12532">
    <property type="entry name" value="TRANSLATIONAL ACTIVATOR OF CYTOCHROME C OXIDASE 1"/>
    <property type="match status" value="1"/>
</dbReference>
<evidence type="ECO:0000259" key="7">
    <source>
        <dbReference type="Pfam" id="PF20772"/>
    </source>
</evidence>
<dbReference type="GO" id="GO:0003677">
    <property type="term" value="F:DNA binding"/>
    <property type="evidence" value="ECO:0007669"/>
    <property type="project" value="UniProtKB-UniRule"/>
</dbReference>
<dbReference type="EMBL" id="CZBY01000034">
    <property type="protein sequence ID" value="CUQ92677.1"/>
    <property type="molecule type" value="Genomic_DNA"/>
</dbReference>
<keyword evidence="5" id="KW-0963">Cytoplasm</keyword>
<dbReference type="InterPro" id="IPR002876">
    <property type="entry name" value="Transcrip_reg_TACO1-like"/>
</dbReference>
<dbReference type="InterPro" id="IPR026564">
    <property type="entry name" value="Transcrip_reg_TACO1-like_dom3"/>
</dbReference>
<feature type="domain" description="TACO1/YebC-like N-terminal" evidence="7">
    <location>
        <begin position="5"/>
        <end position="75"/>
    </location>
</feature>
<dbReference type="GO" id="GO:0005829">
    <property type="term" value="C:cytosol"/>
    <property type="evidence" value="ECO:0007669"/>
    <property type="project" value="TreeGrafter"/>
</dbReference>
<dbReference type="AlphaFoldDB" id="A0A175A400"/>
<dbReference type="NCBIfam" id="NF009044">
    <property type="entry name" value="PRK12378.1"/>
    <property type="match status" value="1"/>
</dbReference>
<evidence type="ECO:0000256" key="3">
    <source>
        <dbReference type="ARBA" id="ARBA00023125"/>
    </source>
</evidence>
<dbReference type="OrthoDB" id="9781053at2"/>
<evidence type="ECO:0000256" key="2">
    <source>
        <dbReference type="ARBA" id="ARBA00023015"/>
    </source>
</evidence>
<accession>A0A175A400</accession>
<dbReference type="Gene3D" id="3.30.70.980">
    <property type="match status" value="2"/>
</dbReference>
<dbReference type="FunFam" id="1.10.10.200:FF:000002">
    <property type="entry name" value="Probable transcriptional regulatory protein CLM62_37755"/>
    <property type="match status" value="1"/>
</dbReference>
<evidence type="ECO:0000313" key="8">
    <source>
        <dbReference type="EMBL" id="CUQ92677.1"/>
    </source>
</evidence>
<keyword evidence="3 5" id="KW-0238">DNA-binding</keyword>